<dbReference type="AlphaFoldDB" id="A0A834ABS3"/>
<dbReference type="EMBL" id="JABVXQ010000005">
    <property type="protein sequence ID" value="KAF6109479.1"/>
    <property type="molecule type" value="Genomic_DNA"/>
</dbReference>
<feature type="compositionally biased region" description="Pro residues" evidence="1">
    <location>
        <begin position="96"/>
        <end position="110"/>
    </location>
</feature>
<organism evidence="2 3">
    <name type="scientific">Phyllostomus discolor</name>
    <name type="common">pale spear-nosed bat</name>
    <dbReference type="NCBI Taxonomy" id="89673"/>
    <lineage>
        <taxon>Eukaryota</taxon>
        <taxon>Metazoa</taxon>
        <taxon>Chordata</taxon>
        <taxon>Craniata</taxon>
        <taxon>Vertebrata</taxon>
        <taxon>Euteleostomi</taxon>
        <taxon>Mammalia</taxon>
        <taxon>Eutheria</taxon>
        <taxon>Laurasiatheria</taxon>
        <taxon>Chiroptera</taxon>
        <taxon>Yangochiroptera</taxon>
        <taxon>Phyllostomidae</taxon>
        <taxon>Phyllostominae</taxon>
        <taxon>Phyllostomus</taxon>
    </lineage>
</organism>
<name>A0A834ABS3_9CHIR</name>
<evidence type="ECO:0000313" key="2">
    <source>
        <dbReference type="EMBL" id="KAF6109479.1"/>
    </source>
</evidence>
<accession>A0A834ABS3</accession>
<dbReference type="Proteomes" id="UP000664940">
    <property type="component" value="Unassembled WGS sequence"/>
</dbReference>
<evidence type="ECO:0000256" key="1">
    <source>
        <dbReference type="SAM" id="MobiDB-lite"/>
    </source>
</evidence>
<proteinExistence type="predicted"/>
<sequence>MGSSGVSVSLRGTEIAEDGGRKHLLLRKRFGEWPRRDRGVTLPKSPEGTEDLAIAVGTKGCRWQSEGHPHERPSLNPSGPPSAWHPRRHRHRSPVAVPPAGPVFSPPESPTPLSGVPGRHPVASCSKRGQDAAHPEPFRGLSPLLHPPPPWVSDQGSPGWRSPCVTCNSGHTWGRGCLCPWRPPGVGLLLQSHPVCPHGS</sequence>
<comment type="caution">
    <text evidence="2">The sequence shown here is derived from an EMBL/GenBank/DDBJ whole genome shotgun (WGS) entry which is preliminary data.</text>
</comment>
<reference evidence="2 3" key="1">
    <citation type="journal article" date="2020" name="Nature">
        <title>Six reference-quality genomes reveal evolution of bat adaptations.</title>
        <authorList>
            <person name="Jebb D."/>
            <person name="Huang Z."/>
            <person name="Pippel M."/>
            <person name="Hughes G.M."/>
            <person name="Lavrichenko K."/>
            <person name="Devanna P."/>
            <person name="Winkler S."/>
            <person name="Jermiin L.S."/>
            <person name="Skirmuntt E.C."/>
            <person name="Katzourakis A."/>
            <person name="Burkitt-Gray L."/>
            <person name="Ray D.A."/>
            <person name="Sullivan K.A.M."/>
            <person name="Roscito J.G."/>
            <person name="Kirilenko B.M."/>
            <person name="Davalos L.M."/>
            <person name="Corthals A.P."/>
            <person name="Power M.L."/>
            <person name="Jones G."/>
            <person name="Ransome R.D."/>
            <person name="Dechmann D.K.N."/>
            <person name="Locatelli A.G."/>
            <person name="Puechmaille S.J."/>
            <person name="Fedrigo O."/>
            <person name="Jarvis E.D."/>
            <person name="Hiller M."/>
            <person name="Vernes S.C."/>
            <person name="Myers E.W."/>
            <person name="Teeling E.C."/>
        </authorList>
    </citation>
    <scope>NUCLEOTIDE SEQUENCE [LARGE SCALE GENOMIC DNA]</scope>
    <source>
        <strain evidence="2">Bat1K_MPI-CBG_1</strain>
    </source>
</reference>
<gene>
    <name evidence="2" type="ORF">HJG60_010754</name>
</gene>
<evidence type="ECO:0000313" key="3">
    <source>
        <dbReference type="Proteomes" id="UP000664940"/>
    </source>
</evidence>
<feature type="region of interest" description="Disordered" evidence="1">
    <location>
        <begin position="62"/>
        <end position="134"/>
    </location>
</feature>
<protein>
    <submittedName>
        <fullName evidence="2">Uncharacterized protein</fullName>
    </submittedName>
</protein>